<dbReference type="KEGG" id="amol:AMOL_1210"/>
<dbReference type="RefSeq" id="WP_099341236.1">
    <property type="nucleotide sequence ID" value="NZ_CP032098.1"/>
</dbReference>
<reference evidence="4 5" key="1">
    <citation type="submission" date="2017-09" db="EMBL/GenBank/DDBJ databases">
        <title>Arcobacter canalis sp. nov., a new species isolated from a water canal contaminated with urban sewage.</title>
        <authorList>
            <person name="Perez-Cataluna A."/>
            <person name="Salas-Masso N."/>
            <person name="Figueras M.J."/>
        </authorList>
    </citation>
    <scope>NUCLEOTIDE SEQUENCE [LARGE SCALE GENOMIC DNA]</scope>
    <source>
        <strain evidence="4 5">F98-3</strain>
    </source>
</reference>
<dbReference type="InterPro" id="IPR005094">
    <property type="entry name" value="Endonuclease_MobA/VirD2"/>
</dbReference>
<evidence type="ECO:0000313" key="5">
    <source>
        <dbReference type="Proteomes" id="UP000221222"/>
    </source>
</evidence>
<evidence type="ECO:0000313" key="4">
    <source>
        <dbReference type="EMBL" id="PHO19420.1"/>
    </source>
</evidence>
<dbReference type="Proteomes" id="UP000221222">
    <property type="component" value="Unassembled WGS sequence"/>
</dbReference>
<gene>
    <name evidence="3" type="ORF">AMOL_1210</name>
    <name evidence="4" type="ORF">CPU12_01180</name>
</gene>
<protein>
    <recommendedName>
        <fullName evidence="2">MobA/VirD2-like nuclease domain-containing protein</fullName>
    </recommendedName>
</protein>
<reference evidence="3 6" key="2">
    <citation type="submission" date="2018-08" db="EMBL/GenBank/DDBJ databases">
        <title>Complete genome of the Arcobacter molluscorum type strain LMG 25693.</title>
        <authorList>
            <person name="Miller W.G."/>
            <person name="Yee E."/>
            <person name="Bono J.L."/>
        </authorList>
    </citation>
    <scope>NUCLEOTIDE SEQUENCE [LARGE SCALE GENOMIC DNA]</scope>
    <source>
        <strain evidence="3 6">CECT 7696</strain>
    </source>
</reference>
<organism evidence="4 5">
    <name type="scientific">Malaciobacter molluscorum LMG 25693</name>
    <dbReference type="NCBI Taxonomy" id="870501"/>
    <lineage>
        <taxon>Bacteria</taxon>
        <taxon>Pseudomonadati</taxon>
        <taxon>Campylobacterota</taxon>
        <taxon>Epsilonproteobacteria</taxon>
        <taxon>Campylobacterales</taxon>
        <taxon>Arcobacteraceae</taxon>
        <taxon>Malaciobacter</taxon>
    </lineage>
</organism>
<feature type="coiled-coil region" evidence="1">
    <location>
        <begin position="435"/>
        <end position="462"/>
    </location>
</feature>
<dbReference type="Proteomes" id="UP000262712">
    <property type="component" value="Chromosome"/>
</dbReference>
<evidence type="ECO:0000259" key="2">
    <source>
        <dbReference type="Pfam" id="PF03432"/>
    </source>
</evidence>
<proteinExistence type="predicted"/>
<dbReference type="EMBL" id="NXFY01000001">
    <property type="protein sequence ID" value="PHO19420.1"/>
    <property type="molecule type" value="Genomic_DNA"/>
</dbReference>
<feature type="domain" description="MobA/VirD2-like nuclease" evidence="2">
    <location>
        <begin position="67"/>
        <end position="170"/>
    </location>
</feature>
<keyword evidence="5" id="KW-1185">Reference proteome</keyword>
<evidence type="ECO:0000313" key="3">
    <source>
        <dbReference type="EMBL" id="AXX92191.1"/>
    </source>
</evidence>
<keyword evidence="1" id="KW-0175">Coiled coil</keyword>
<feature type="coiled-coil region" evidence="1">
    <location>
        <begin position="208"/>
        <end position="286"/>
    </location>
</feature>
<dbReference type="AlphaFoldDB" id="A0A2G1DLS0"/>
<evidence type="ECO:0000313" key="6">
    <source>
        <dbReference type="Proteomes" id="UP000262712"/>
    </source>
</evidence>
<name>A0A2G1DLS0_9BACT</name>
<dbReference type="Pfam" id="PF03432">
    <property type="entry name" value="Relaxase"/>
    <property type="match status" value="1"/>
</dbReference>
<sequence>MLLLDEMELTKEKLKGTPRPKTYHAKKKGEIKQAVVKHLSNLNKQNIDFAMFYIAKHSENFIVKDENGNEVRTQDVLKNWKKNMSDSLKSNEAMHLAFSIDEIKTTNNLEALENSVRDVLKHNFYENKFVYTIHKHQGKPHVHAIINKRSKLTNRKIHFKNKGDVKKFYKNLREEFAENLNHYNDSFNYRTEYVVERDLKYKLLKKTIDDLKKKMNLNSNIIEKAQNTIKNLNEELKNINNRIILNSNENITNIDENNHKKNLKKVKIILNRNKELTRIKKDIEKNIYKQQELIKNTEFIIKEAATKDFVDVEHTLKFFQSKMNKRNMTLSQYFGIEKMSDDFKEMKYFYNIKVNENIKNEKDEIQLLSMTTNAFKINKLYKQTIAREFENKNILHDKYAAEQIKENKEFLINVFKEREHEVELMIRKTTNIIERSDDEKLISKKENELSFLNKELKFINNIKDINKDLYRNEIDLEKTFDKFKDKIKSINKKTSIFQLEKIFIEKDYLKENIKDKEKLEFIEKVNNKLIDLIDTRALQNYKLREFKKDKLKSSETIKDKTKVLNSLEFLKKENETIKKFYDKYITNIDRKVFISKLETKIDNIKKEDSIYKIIDLNKELKFRTKMQDNNEELKYLEQIKSKLKELVDKRAFRNYKSQSSLKEKYKEETIIEEKEKYNNHLAFSKQESSAIKRIYKDLFTTKDKKELIKDLEDRSKYLNDTKSIYTINNHYKESEFRKEFNATDNEDKLTIKSIKDDIKLISLLREDKVKRTITYYVDKLNTNITDKEILKTKKSLDYMKQENKDIKKIKQDRNKIKEKDIEIQI</sequence>
<accession>A0A2G1DLS0</accession>
<dbReference type="EMBL" id="CP032098">
    <property type="protein sequence ID" value="AXX92191.1"/>
    <property type="molecule type" value="Genomic_DNA"/>
</dbReference>
<evidence type="ECO:0000256" key="1">
    <source>
        <dbReference type="SAM" id="Coils"/>
    </source>
</evidence>